<dbReference type="InterPro" id="IPR036769">
    <property type="entry name" value="Ribosomal_uL11_C_sf"/>
</dbReference>
<dbReference type="InterPro" id="IPR020783">
    <property type="entry name" value="Ribosomal_uL11_C"/>
</dbReference>
<name>A0A2P5X243_GOSBA</name>
<dbReference type="SUPFAM" id="SSF46906">
    <property type="entry name" value="Ribosomal protein L11, C-terminal domain"/>
    <property type="match status" value="1"/>
</dbReference>
<protein>
    <recommendedName>
        <fullName evidence="1">Large ribosomal subunit protein uL11 C-terminal domain-containing protein</fullName>
    </recommendedName>
</protein>
<dbReference type="Pfam" id="PF00298">
    <property type="entry name" value="Ribosomal_L11"/>
    <property type="match status" value="1"/>
</dbReference>
<evidence type="ECO:0000313" key="2">
    <source>
        <dbReference type="EMBL" id="PPR97406.1"/>
    </source>
</evidence>
<proteinExistence type="predicted"/>
<dbReference type="Gene3D" id="1.10.10.250">
    <property type="entry name" value="Ribosomal protein L11, C-terminal domain"/>
    <property type="match status" value="1"/>
</dbReference>
<dbReference type="EMBL" id="KZ665868">
    <property type="protein sequence ID" value="PPR97406.1"/>
    <property type="molecule type" value="Genomic_DNA"/>
</dbReference>
<evidence type="ECO:0000259" key="1">
    <source>
        <dbReference type="Pfam" id="PF00298"/>
    </source>
</evidence>
<accession>A0A2P5X243</accession>
<dbReference type="GO" id="GO:0006412">
    <property type="term" value="P:translation"/>
    <property type="evidence" value="ECO:0007669"/>
    <property type="project" value="InterPro"/>
</dbReference>
<dbReference type="GO" id="GO:0003735">
    <property type="term" value="F:structural constituent of ribosome"/>
    <property type="evidence" value="ECO:0007669"/>
    <property type="project" value="InterPro"/>
</dbReference>
<reference evidence="2 3" key="1">
    <citation type="submission" date="2015-01" db="EMBL/GenBank/DDBJ databases">
        <title>Genome of allotetraploid Gossypium barbadense reveals genomic plasticity and fiber elongation in cotton evolution.</title>
        <authorList>
            <person name="Chen X."/>
            <person name="Liu X."/>
            <person name="Zhao B."/>
            <person name="Zheng H."/>
            <person name="Hu Y."/>
            <person name="Lu G."/>
            <person name="Yang C."/>
            <person name="Chen J."/>
            <person name="Shan C."/>
            <person name="Zhang L."/>
            <person name="Zhou Y."/>
            <person name="Wang L."/>
            <person name="Guo W."/>
            <person name="Bai Y."/>
            <person name="Ruan J."/>
            <person name="Shangguan X."/>
            <person name="Mao Y."/>
            <person name="Jiang J."/>
            <person name="Zhu Y."/>
            <person name="Lei J."/>
            <person name="Kang H."/>
            <person name="Chen S."/>
            <person name="He X."/>
            <person name="Wang R."/>
            <person name="Wang Y."/>
            <person name="Chen J."/>
            <person name="Wang L."/>
            <person name="Yu S."/>
            <person name="Wang B."/>
            <person name="Wei J."/>
            <person name="Song S."/>
            <person name="Lu X."/>
            <person name="Gao Z."/>
            <person name="Gu W."/>
            <person name="Deng X."/>
            <person name="Ma D."/>
            <person name="Wang S."/>
            <person name="Liang W."/>
            <person name="Fang L."/>
            <person name="Cai C."/>
            <person name="Zhu X."/>
            <person name="Zhou B."/>
            <person name="Zhang Y."/>
            <person name="Chen Z."/>
            <person name="Xu S."/>
            <person name="Zhu R."/>
            <person name="Wang S."/>
            <person name="Zhang T."/>
            <person name="Zhao G."/>
        </authorList>
    </citation>
    <scope>NUCLEOTIDE SEQUENCE [LARGE SCALE GENOMIC DNA]</scope>
    <source>
        <strain evidence="3">cv. Xinhai21</strain>
        <tissue evidence="2">Leaf</tissue>
    </source>
</reference>
<sequence length="119" mass="12976">MAVHIIDALKEPERNRNTTKNIKRNGDINLDDIIEITRVIKPRSMAKEIQGMCVSIDSKDPGNLQQYTFGASSLIAHQGSITDVVHYPIARLTAHATGPPPAALACYRRNTALVGGRGE</sequence>
<gene>
    <name evidence="2" type="ORF">GOBAR_AA23270</name>
</gene>
<organism evidence="2 3">
    <name type="scientific">Gossypium barbadense</name>
    <name type="common">Sea Island cotton</name>
    <name type="synonym">Hibiscus barbadensis</name>
    <dbReference type="NCBI Taxonomy" id="3634"/>
    <lineage>
        <taxon>Eukaryota</taxon>
        <taxon>Viridiplantae</taxon>
        <taxon>Streptophyta</taxon>
        <taxon>Embryophyta</taxon>
        <taxon>Tracheophyta</taxon>
        <taxon>Spermatophyta</taxon>
        <taxon>Magnoliopsida</taxon>
        <taxon>eudicotyledons</taxon>
        <taxon>Gunneridae</taxon>
        <taxon>Pentapetalae</taxon>
        <taxon>rosids</taxon>
        <taxon>malvids</taxon>
        <taxon>Malvales</taxon>
        <taxon>Malvaceae</taxon>
        <taxon>Malvoideae</taxon>
        <taxon>Gossypium</taxon>
    </lineage>
</organism>
<dbReference type="GO" id="GO:0005840">
    <property type="term" value="C:ribosome"/>
    <property type="evidence" value="ECO:0007669"/>
    <property type="project" value="InterPro"/>
</dbReference>
<evidence type="ECO:0000313" key="3">
    <source>
        <dbReference type="Proteomes" id="UP000239757"/>
    </source>
</evidence>
<dbReference type="AlphaFoldDB" id="A0A2P5X243"/>
<dbReference type="Proteomes" id="UP000239757">
    <property type="component" value="Unassembled WGS sequence"/>
</dbReference>
<feature type="domain" description="Large ribosomal subunit protein uL11 C-terminal" evidence="1">
    <location>
        <begin position="2"/>
        <end position="56"/>
    </location>
</feature>